<comment type="caution">
    <text evidence="1">The sequence shown here is derived from an EMBL/GenBank/DDBJ whole genome shotgun (WGS) entry which is preliminary data.</text>
</comment>
<proteinExistence type="predicted"/>
<protein>
    <submittedName>
        <fullName evidence="1">Uncharacterized protein</fullName>
    </submittedName>
</protein>
<accession>A0AA38MLB2</accession>
<dbReference type="Proteomes" id="UP001168821">
    <property type="component" value="Unassembled WGS sequence"/>
</dbReference>
<name>A0AA38MLB2_9CUCU</name>
<gene>
    <name evidence="1" type="ORF">Zmor_006312</name>
</gene>
<dbReference type="EMBL" id="JALNTZ010000002">
    <property type="protein sequence ID" value="KAJ3661940.1"/>
    <property type="molecule type" value="Genomic_DNA"/>
</dbReference>
<dbReference type="AlphaFoldDB" id="A0AA38MLB2"/>
<evidence type="ECO:0000313" key="2">
    <source>
        <dbReference type="Proteomes" id="UP001168821"/>
    </source>
</evidence>
<organism evidence="1 2">
    <name type="scientific">Zophobas morio</name>
    <dbReference type="NCBI Taxonomy" id="2755281"/>
    <lineage>
        <taxon>Eukaryota</taxon>
        <taxon>Metazoa</taxon>
        <taxon>Ecdysozoa</taxon>
        <taxon>Arthropoda</taxon>
        <taxon>Hexapoda</taxon>
        <taxon>Insecta</taxon>
        <taxon>Pterygota</taxon>
        <taxon>Neoptera</taxon>
        <taxon>Endopterygota</taxon>
        <taxon>Coleoptera</taxon>
        <taxon>Polyphaga</taxon>
        <taxon>Cucujiformia</taxon>
        <taxon>Tenebrionidae</taxon>
        <taxon>Zophobas</taxon>
    </lineage>
</organism>
<evidence type="ECO:0000313" key="1">
    <source>
        <dbReference type="EMBL" id="KAJ3661940.1"/>
    </source>
</evidence>
<keyword evidence="2" id="KW-1185">Reference proteome</keyword>
<reference evidence="1" key="1">
    <citation type="journal article" date="2023" name="G3 (Bethesda)">
        <title>Whole genome assemblies of Zophobas morio and Tenebrio molitor.</title>
        <authorList>
            <person name="Kaur S."/>
            <person name="Stinson S.A."/>
            <person name="diCenzo G.C."/>
        </authorList>
    </citation>
    <scope>NUCLEOTIDE SEQUENCE</scope>
    <source>
        <strain evidence="1">QUZm001</strain>
    </source>
</reference>
<sequence length="96" mass="11378">MTLLQKIIKVVLRFLYCDNLYKVNTSGIGNIPAIHAPCGRKFLRDVVCTYTERVQEKFLKWSFRVARKMIARFRCSMRGEKIRIEQRMRKDYAGCV</sequence>